<feature type="domain" description="EGF-like" evidence="2 3">
    <location>
        <begin position="163"/>
        <end position="174"/>
    </location>
</feature>
<feature type="transmembrane region" description="Helical" evidence="1">
    <location>
        <begin position="189"/>
        <end position="211"/>
    </location>
</feature>
<gene>
    <name evidence="4" type="ORF">PPRIM_AZ9-3.1.T1500027</name>
</gene>
<proteinExistence type="predicted"/>
<protein>
    <recommendedName>
        <fullName evidence="2 3">EGF-like domain-containing protein</fullName>
    </recommendedName>
</protein>
<evidence type="ECO:0000313" key="5">
    <source>
        <dbReference type="Proteomes" id="UP000688137"/>
    </source>
</evidence>
<keyword evidence="5" id="KW-1185">Reference proteome</keyword>
<dbReference type="InterPro" id="IPR000742">
    <property type="entry name" value="EGF"/>
</dbReference>
<reference evidence="4" key="1">
    <citation type="submission" date="2021-01" db="EMBL/GenBank/DDBJ databases">
        <authorList>
            <consortium name="Genoscope - CEA"/>
            <person name="William W."/>
        </authorList>
    </citation>
    <scope>NUCLEOTIDE SEQUENCE</scope>
</reference>
<name>A0A8S1QAW1_PARPR</name>
<evidence type="ECO:0000256" key="1">
    <source>
        <dbReference type="SAM" id="Phobius"/>
    </source>
</evidence>
<dbReference type="OMA" id="KEDNDCK"/>
<comment type="caution">
    <text evidence="4">The sequence shown here is derived from an EMBL/GenBank/DDBJ whole genome shotgun (WGS) entry which is preliminary data.</text>
</comment>
<keyword evidence="1" id="KW-0472">Membrane</keyword>
<evidence type="ECO:0000259" key="2">
    <source>
        <dbReference type="PROSITE" id="PS00022"/>
    </source>
</evidence>
<evidence type="ECO:0000259" key="3">
    <source>
        <dbReference type="PROSITE" id="PS01186"/>
    </source>
</evidence>
<dbReference type="AlphaFoldDB" id="A0A8S1QAW1"/>
<dbReference type="PROSITE" id="PS00022">
    <property type="entry name" value="EGF_1"/>
    <property type="match status" value="2"/>
</dbReference>
<evidence type="ECO:0000313" key="4">
    <source>
        <dbReference type="EMBL" id="CAD8112084.1"/>
    </source>
</evidence>
<dbReference type="Proteomes" id="UP000688137">
    <property type="component" value="Unassembled WGS sequence"/>
</dbReference>
<dbReference type="EMBL" id="CAJJDM010000155">
    <property type="protein sequence ID" value="CAD8112084.1"/>
    <property type="molecule type" value="Genomic_DNA"/>
</dbReference>
<accession>A0A8S1QAW1</accession>
<organism evidence="4 5">
    <name type="scientific">Paramecium primaurelia</name>
    <dbReference type="NCBI Taxonomy" id="5886"/>
    <lineage>
        <taxon>Eukaryota</taxon>
        <taxon>Sar</taxon>
        <taxon>Alveolata</taxon>
        <taxon>Ciliophora</taxon>
        <taxon>Intramacronucleata</taxon>
        <taxon>Oligohymenophorea</taxon>
        <taxon>Peniculida</taxon>
        <taxon>Parameciidae</taxon>
        <taxon>Paramecium</taxon>
    </lineage>
</organism>
<keyword evidence="1" id="KW-1133">Transmembrane helix</keyword>
<sequence length="236" mass="27508">MLIFITFITLINAETCQCNTGICNSQTCYCPYPFAGEHCDYILKLGYGMNYTTEFDHYIGHDRKKEDNDCKSDCNKQGLCIQSQCYCKSPYGGQYCQFKLIFVDENENNSTQIQTLDNLFSIHMDLQTSKNIMTQLKQFDKKEMYKKCPVPCRNGGYCVFGQCMCKSPYVGDYCQFQIEFEQGMPHYQVYMLMIFSCFVGIAITVIIFMILKFIEDEKKKYELISGENKDQWQKKG</sequence>
<dbReference type="PROSITE" id="PS01186">
    <property type="entry name" value="EGF_2"/>
    <property type="match status" value="2"/>
</dbReference>
<keyword evidence="1" id="KW-0812">Transmembrane</keyword>
<feature type="domain" description="EGF-like" evidence="2 3">
    <location>
        <begin position="85"/>
        <end position="96"/>
    </location>
</feature>